<dbReference type="RefSeq" id="WP_208470476.1">
    <property type="nucleotide sequence ID" value="NZ_JAGFNS010000020.1"/>
</dbReference>
<comment type="subcellular location">
    <subcellularLocation>
        <location evidence="1">Membrane</location>
        <topology evidence="1">Multi-pass membrane protein</topology>
    </subcellularLocation>
</comment>
<dbReference type="InterPro" id="IPR044878">
    <property type="entry name" value="UbiA_sf"/>
</dbReference>
<accession>A0ABS3URC9</accession>
<reference evidence="6 7" key="1">
    <citation type="submission" date="2021-03" db="EMBL/GenBank/DDBJ databases">
        <title>Actinoplanes flavus sp. nov., a novel actinomycete isolated from Coconut Palm rhizosphere soil.</title>
        <authorList>
            <person name="Luo X."/>
        </authorList>
    </citation>
    <scope>NUCLEOTIDE SEQUENCE [LARGE SCALE GENOMIC DNA]</scope>
    <source>
        <strain evidence="6 7">NEAU-H7</strain>
    </source>
</reference>
<sequence>MRRVTTTFAAHVRTWRPYTLWYVGLVGLAGAALAADRPTVARLAAAWLVPTLVWIAAHYLGDYLDRDLDAIAKPQRPIPSGQMRPGTALGCGVALAVGAGAVALAVNWRVLLVFLAGIGGAVAYNGFFKARGIWGNLVRGSLTGAAFLCGELMTAPAPVPRLLPFVLAFCLHDTASNLVGALRDVDGDRAGGYRTFAVRHGLRRGVWTSAGLYAASIAAVVTGLLLVPRHDRFSGVLLVVATGLGCHAWAPLVRAGDALSARTALRSHATLVVERVVLAAAVLVPGLGAPVTAALVTPMLLVTAASQRLMRTRHEFTPAARPVLWSAVTSARRPARTIAPMKEKQP</sequence>
<dbReference type="InterPro" id="IPR050475">
    <property type="entry name" value="Prenyltransferase_related"/>
</dbReference>
<dbReference type="EMBL" id="JAGFNS010000020">
    <property type="protein sequence ID" value="MBO3741334.1"/>
    <property type="molecule type" value="Genomic_DNA"/>
</dbReference>
<proteinExistence type="predicted"/>
<name>A0ABS3URC9_9ACTN</name>
<organism evidence="6 7">
    <name type="scientific">Actinoplanes flavus</name>
    <dbReference type="NCBI Taxonomy" id="2820290"/>
    <lineage>
        <taxon>Bacteria</taxon>
        <taxon>Bacillati</taxon>
        <taxon>Actinomycetota</taxon>
        <taxon>Actinomycetes</taxon>
        <taxon>Micromonosporales</taxon>
        <taxon>Micromonosporaceae</taxon>
        <taxon>Actinoplanes</taxon>
    </lineage>
</organism>
<comment type="caution">
    <text evidence="6">The sequence shown here is derived from an EMBL/GenBank/DDBJ whole genome shotgun (WGS) entry which is preliminary data.</text>
</comment>
<evidence type="ECO:0000256" key="5">
    <source>
        <dbReference type="SAM" id="Phobius"/>
    </source>
</evidence>
<feature type="transmembrane region" description="Helical" evidence="5">
    <location>
        <begin position="44"/>
        <end position="64"/>
    </location>
</feature>
<keyword evidence="3 5" id="KW-1133">Transmembrane helix</keyword>
<dbReference type="Pfam" id="PF01040">
    <property type="entry name" value="UbiA"/>
    <property type="match status" value="1"/>
</dbReference>
<evidence type="ECO:0000256" key="1">
    <source>
        <dbReference type="ARBA" id="ARBA00004141"/>
    </source>
</evidence>
<dbReference type="InterPro" id="IPR000537">
    <property type="entry name" value="UbiA_prenyltransferase"/>
</dbReference>
<evidence type="ECO:0000256" key="3">
    <source>
        <dbReference type="ARBA" id="ARBA00022989"/>
    </source>
</evidence>
<gene>
    <name evidence="6" type="ORF">J5X75_27880</name>
</gene>
<feature type="transmembrane region" description="Helical" evidence="5">
    <location>
        <begin position="140"/>
        <end position="159"/>
    </location>
</feature>
<evidence type="ECO:0000256" key="4">
    <source>
        <dbReference type="ARBA" id="ARBA00023136"/>
    </source>
</evidence>
<feature type="transmembrane region" description="Helical" evidence="5">
    <location>
        <begin position="85"/>
        <end position="104"/>
    </location>
</feature>
<evidence type="ECO:0000313" key="7">
    <source>
        <dbReference type="Proteomes" id="UP000679690"/>
    </source>
</evidence>
<feature type="transmembrane region" description="Helical" evidence="5">
    <location>
        <begin position="110"/>
        <end position="128"/>
    </location>
</feature>
<evidence type="ECO:0000313" key="6">
    <source>
        <dbReference type="EMBL" id="MBO3741334.1"/>
    </source>
</evidence>
<dbReference type="Proteomes" id="UP000679690">
    <property type="component" value="Unassembled WGS sequence"/>
</dbReference>
<feature type="transmembrane region" description="Helical" evidence="5">
    <location>
        <begin position="276"/>
        <end position="303"/>
    </location>
</feature>
<keyword evidence="4 5" id="KW-0472">Membrane</keyword>
<evidence type="ECO:0000256" key="2">
    <source>
        <dbReference type="ARBA" id="ARBA00022692"/>
    </source>
</evidence>
<protein>
    <submittedName>
        <fullName evidence="6">UbiA family prenyltransferase</fullName>
    </submittedName>
</protein>
<keyword evidence="7" id="KW-1185">Reference proteome</keyword>
<feature type="transmembrane region" description="Helical" evidence="5">
    <location>
        <begin position="206"/>
        <end position="227"/>
    </location>
</feature>
<dbReference type="PANTHER" id="PTHR42723:SF1">
    <property type="entry name" value="CHLOROPHYLL SYNTHASE, CHLOROPLASTIC"/>
    <property type="match status" value="1"/>
</dbReference>
<keyword evidence="2 5" id="KW-0812">Transmembrane</keyword>
<dbReference type="CDD" id="cd13956">
    <property type="entry name" value="PT_UbiA"/>
    <property type="match status" value="1"/>
</dbReference>
<dbReference type="Gene3D" id="1.10.357.140">
    <property type="entry name" value="UbiA prenyltransferase"/>
    <property type="match status" value="1"/>
</dbReference>
<dbReference type="PANTHER" id="PTHR42723">
    <property type="entry name" value="CHLOROPHYLL SYNTHASE"/>
    <property type="match status" value="1"/>
</dbReference>
<feature type="transmembrane region" description="Helical" evidence="5">
    <location>
        <begin position="234"/>
        <end position="256"/>
    </location>
</feature>